<dbReference type="RefSeq" id="WP_064878695.1">
    <property type="nucleotide sequence ID" value="NZ_LZSX01000028.1"/>
</dbReference>
<protein>
    <submittedName>
        <fullName evidence="5">GntR family transcriptional regulator</fullName>
    </submittedName>
</protein>
<dbReference type="PROSITE" id="PS50949">
    <property type="entry name" value="HTH_GNTR"/>
    <property type="match status" value="1"/>
</dbReference>
<reference evidence="5 6" key="1">
    <citation type="submission" date="2016-06" db="EMBL/GenBank/DDBJ databases">
        <authorList>
            <person name="Kjaerup R.B."/>
            <person name="Dalgaard T.S."/>
            <person name="Juul-Madsen H.R."/>
        </authorList>
    </citation>
    <scope>NUCLEOTIDE SEQUENCE [LARGE SCALE GENOMIC DNA]</scope>
    <source>
        <strain evidence="5 6">852002-51834_SCH5396731</strain>
    </source>
</reference>
<dbReference type="PRINTS" id="PR00035">
    <property type="entry name" value="HTHGNTR"/>
</dbReference>
<evidence type="ECO:0000256" key="1">
    <source>
        <dbReference type="ARBA" id="ARBA00023015"/>
    </source>
</evidence>
<name>A0A1A0VTI5_9MYCO</name>
<dbReference type="GO" id="GO:0003677">
    <property type="term" value="F:DNA binding"/>
    <property type="evidence" value="ECO:0007669"/>
    <property type="project" value="UniProtKB-KW"/>
</dbReference>
<dbReference type="SMART" id="SM00345">
    <property type="entry name" value="HTH_GNTR"/>
    <property type="match status" value="1"/>
</dbReference>
<dbReference type="PANTHER" id="PTHR43537:SF24">
    <property type="entry name" value="GLUCONATE OPERON TRANSCRIPTIONAL REPRESSOR"/>
    <property type="match status" value="1"/>
</dbReference>
<dbReference type="SUPFAM" id="SSF48008">
    <property type="entry name" value="GntR ligand-binding domain-like"/>
    <property type="match status" value="1"/>
</dbReference>
<evidence type="ECO:0000313" key="6">
    <source>
        <dbReference type="Proteomes" id="UP000091914"/>
    </source>
</evidence>
<dbReference type="Pfam" id="PF07729">
    <property type="entry name" value="FCD"/>
    <property type="match status" value="1"/>
</dbReference>
<dbReference type="Gene3D" id="1.20.120.530">
    <property type="entry name" value="GntR ligand-binding domain-like"/>
    <property type="match status" value="1"/>
</dbReference>
<comment type="caution">
    <text evidence="5">The sequence shown here is derived from an EMBL/GenBank/DDBJ whole genome shotgun (WGS) entry which is preliminary data.</text>
</comment>
<dbReference type="SUPFAM" id="SSF46785">
    <property type="entry name" value="Winged helix' DNA-binding domain"/>
    <property type="match status" value="1"/>
</dbReference>
<dbReference type="InterPro" id="IPR011711">
    <property type="entry name" value="GntR_C"/>
</dbReference>
<keyword evidence="2" id="KW-0238">DNA-binding</keyword>
<dbReference type="PANTHER" id="PTHR43537">
    <property type="entry name" value="TRANSCRIPTIONAL REGULATOR, GNTR FAMILY"/>
    <property type="match status" value="1"/>
</dbReference>
<evidence type="ECO:0000256" key="3">
    <source>
        <dbReference type="ARBA" id="ARBA00023163"/>
    </source>
</evidence>
<dbReference type="EMBL" id="LZSX01000028">
    <property type="protein sequence ID" value="OBB86511.1"/>
    <property type="molecule type" value="Genomic_DNA"/>
</dbReference>
<dbReference type="Proteomes" id="UP000091914">
    <property type="component" value="Unassembled WGS sequence"/>
</dbReference>
<gene>
    <name evidence="5" type="ORF">A5760_04790</name>
</gene>
<dbReference type="InterPro" id="IPR000524">
    <property type="entry name" value="Tscrpt_reg_HTH_GntR"/>
</dbReference>
<dbReference type="InterPro" id="IPR008920">
    <property type="entry name" value="TF_FadR/GntR_C"/>
</dbReference>
<sequence length="236" mass="25690">MAAKHPRPGTAKDRALDYVKAQVLTGEFPGGELISEGDVATALGMSRTPVREAFLRLEAEGLLRLYPQRGALVVPVSPDEVRAVMDARLVLEQFAAGKVIGRGPAVCAEVFERQSDELRRQRDAAAAADWREFLESDRAFHAITLEESGNAILSAFYSSLRDRQMRMIGESALREPDRVATIMAEHADIAEALRDGDLPRALRAVQTHLASTVRAMGLSVQPDPLWATGFGARAAD</sequence>
<dbReference type="CDD" id="cd07377">
    <property type="entry name" value="WHTH_GntR"/>
    <property type="match status" value="1"/>
</dbReference>
<dbReference type="Pfam" id="PF00392">
    <property type="entry name" value="GntR"/>
    <property type="match status" value="1"/>
</dbReference>
<proteinExistence type="predicted"/>
<dbReference type="SMART" id="SM00895">
    <property type="entry name" value="FCD"/>
    <property type="match status" value="1"/>
</dbReference>
<dbReference type="AlphaFoldDB" id="A0A1A0VTI5"/>
<dbReference type="OrthoDB" id="3186208at2"/>
<accession>A0A1A0VTI5</accession>
<evidence type="ECO:0000313" key="5">
    <source>
        <dbReference type="EMBL" id="OBB86511.1"/>
    </source>
</evidence>
<dbReference type="InterPro" id="IPR036390">
    <property type="entry name" value="WH_DNA-bd_sf"/>
</dbReference>
<organism evidence="5 6">
    <name type="scientific">Mycobacterium colombiense</name>
    <dbReference type="NCBI Taxonomy" id="339268"/>
    <lineage>
        <taxon>Bacteria</taxon>
        <taxon>Bacillati</taxon>
        <taxon>Actinomycetota</taxon>
        <taxon>Actinomycetes</taxon>
        <taxon>Mycobacteriales</taxon>
        <taxon>Mycobacteriaceae</taxon>
        <taxon>Mycobacterium</taxon>
        <taxon>Mycobacterium avium complex (MAC)</taxon>
    </lineage>
</organism>
<dbReference type="InterPro" id="IPR036388">
    <property type="entry name" value="WH-like_DNA-bd_sf"/>
</dbReference>
<dbReference type="GO" id="GO:0003700">
    <property type="term" value="F:DNA-binding transcription factor activity"/>
    <property type="evidence" value="ECO:0007669"/>
    <property type="project" value="InterPro"/>
</dbReference>
<evidence type="ECO:0000259" key="4">
    <source>
        <dbReference type="PROSITE" id="PS50949"/>
    </source>
</evidence>
<keyword evidence="3" id="KW-0804">Transcription</keyword>
<feature type="domain" description="HTH gntR-type" evidence="4">
    <location>
        <begin position="9"/>
        <end position="76"/>
    </location>
</feature>
<evidence type="ECO:0000256" key="2">
    <source>
        <dbReference type="ARBA" id="ARBA00023125"/>
    </source>
</evidence>
<keyword evidence="1" id="KW-0805">Transcription regulation</keyword>
<dbReference type="Gene3D" id="1.10.10.10">
    <property type="entry name" value="Winged helix-like DNA-binding domain superfamily/Winged helix DNA-binding domain"/>
    <property type="match status" value="1"/>
</dbReference>